<dbReference type="AlphaFoldDB" id="A0A0K1EA05"/>
<dbReference type="Pfam" id="PF13589">
    <property type="entry name" value="HATPase_c_3"/>
    <property type="match status" value="1"/>
</dbReference>
<evidence type="ECO:0000313" key="1">
    <source>
        <dbReference type="EMBL" id="AKT37695.1"/>
    </source>
</evidence>
<dbReference type="EMBL" id="CP012159">
    <property type="protein sequence ID" value="AKT37695.1"/>
    <property type="molecule type" value="Genomic_DNA"/>
</dbReference>
<name>A0A0K1EA05_CHOCO</name>
<dbReference type="Proteomes" id="UP000067626">
    <property type="component" value="Chromosome"/>
</dbReference>
<dbReference type="InterPro" id="IPR036890">
    <property type="entry name" value="HATPase_C_sf"/>
</dbReference>
<dbReference type="KEGG" id="ccro:CMC5_018370"/>
<protein>
    <submittedName>
        <fullName evidence="1">Uncharacterized protein</fullName>
    </submittedName>
</protein>
<proteinExistence type="predicted"/>
<gene>
    <name evidence="1" type="ORF">CMC5_018370</name>
</gene>
<sequence>MHRRDGERDSERDDARLGFAPGDAGLCFVGPLYELCAIGLCRPALEAFCAGARSVESAVSFLTETDASVSFPSPSPLPSPRPHGHPHVAPVIDRAYLLKILAEEVGRQFGHPLRPIVELVLNAVDASASAQRPTVEVIVEDGHVDVLDEGDGMSLRTVLSRLLIPFATDKRPGVDLGRFGVGFFSVLSFGLAHPEGFALQLTTGEGSDGWVMRVIAGGPDPTALLCSVRRVSPHRGTRVRVSSPLLHADAVRAYLRETLHFFPAERAIVCVDGVSINDGSLISGGQLLNDTPLGRTPPASSPSGRFHMGGRGLCASISAATFHAGVKVEPCLAVAELALLDFPDAVELTEGRDALKPGPALDAMASAFYRRLVRYAENSGADRATRDRLAEVAAQISALMLRSAGWSHSAVELATALLGPERYLVTPDRREPVLGFFGPAITERLFVPESFWAERQWQPHLPGERELLERELTIQPPESLATAARRRPDLTGLAMLAARTSTSSTTQIALCRPAPRALAPIDEGAPSPGLRPPLCAPPDDLVTAAGPLPCLATRRFILIREDSPALRDPGGWRGWYALRAAFDRAAGLREPEFERDLIVGEALGTHGPGLVRPEEHAPHPAGVHIPRPGVIVAGGAR</sequence>
<dbReference type="STRING" id="52.CMC5_018370"/>
<evidence type="ECO:0000313" key="2">
    <source>
        <dbReference type="Proteomes" id="UP000067626"/>
    </source>
</evidence>
<dbReference type="Gene3D" id="3.30.565.10">
    <property type="entry name" value="Histidine kinase-like ATPase, C-terminal domain"/>
    <property type="match status" value="1"/>
</dbReference>
<accession>A0A0K1EA05</accession>
<reference evidence="1 2" key="1">
    <citation type="submission" date="2015-07" db="EMBL/GenBank/DDBJ databases">
        <title>Genome analysis of myxobacterium Chondromyces crocatus Cm c5 reveals a high potential for natural compound synthesis and the genetic basis for the loss of fruiting body formation.</title>
        <authorList>
            <person name="Zaburannyi N."/>
            <person name="Bunk B."/>
            <person name="Maier J."/>
            <person name="Overmann J."/>
            <person name="Mueller R."/>
        </authorList>
    </citation>
    <scope>NUCLEOTIDE SEQUENCE [LARGE SCALE GENOMIC DNA]</scope>
    <source>
        <strain evidence="1 2">Cm c5</strain>
    </source>
</reference>
<organism evidence="1 2">
    <name type="scientific">Chondromyces crocatus</name>
    <dbReference type="NCBI Taxonomy" id="52"/>
    <lineage>
        <taxon>Bacteria</taxon>
        <taxon>Pseudomonadati</taxon>
        <taxon>Myxococcota</taxon>
        <taxon>Polyangia</taxon>
        <taxon>Polyangiales</taxon>
        <taxon>Polyangiaceae</taxon>
        <taxon>Chondromyces</taxon>
    </lineage>
</organism>
<keyword evidence="2" id="KW-1185">Reference proteome</keyword>
<dbReference type="RefSeq" id="WP_050430028.1">
    <property type="nucleotide sequence ID" value="NZ_CP012159.1"/>
</dbReference>
<dbReference type="SUPFAM" id="SSF55874">
    <property type="entry name" value="ATPase domain of HSP90 chaperone/DNA topoisomerase II/histidine kinase"/>
    <property type="match status" value="1"/>
</dbReference>